<dbReference type="Proteomes" id="UP000627781">
    <property type="component" value="Unassembled WGS sequence"/>
</dbReference>
<gene>
    <name evidence="2" type="ORF">H9661_13615</name>
</gene>
<dbReference type="PANTHER" id="PTHR12110">
    <property type="entry name" value="HYDROXYPYRUVATE ISOMERASE"/>
    <property type="match status" value="1"/>
</dbReference>
<evidence type="ECO:0000313" key="2">
    <source>
        <dbReference type="EMBL" id="MBD7912396.1"/>
    </source>
</evidence>
<keyword evidence="3" id="KW-1185">Reference proteome</keyword>
<dbReference type="GO" id="GO:0016853">
    <property type="term" value="F:isomerase activity"/>
    <property type="evidence" value="ECO:0007669"/>
    <property type="project" value="UniProtKB-KW"/>
</dbReference>
<proteinExistence type="predicted"/>
<dbReference type="RefSeq" id="WP_185966725.1">
    <property type="nucleotide sequence ID" value="NZ_JACSRA010000023.1"/>
</dbReference>
<comment type="caution">
    <text evidence="2">The sequence shown here is derived from an EMBL/GenBank/DDBJ whole genome shotgun (WGS) entry which is preliminary data.</text>
</comment>
<dbReference type="SUPFAM" id="SSF51658">
    <property type="entry name" value="Xylose isomerase-like"/>
    <property type="match status" value="1"/>
</dbReference>
<dbReference type="Pfam" id="PF01261">
    <property type="entry name" value="AP_endonuc_2"/>
    <property type="match status" value="1"/>
</dbReference>
<dbReference type="PANTHER" id="PTHR12110:SF21">
    <property type="entry name" value="XYLOSE ISOMERASE-LIKE TIM BARREL DOMAIN-CONTAINING PROTEIN"/>
    <property type="match status" value="1"/>
</dbReference>
<dbReference type="Gene3D" id="3.20.20.150">
    <property type="entry name" value="Divalent-metal-dependent TIM barrel enzymes"/>
    <property type="match status" value="1"/>
</dbReference>
<name>A0ABR8PW51_9CLOT</name>
<dbReference type="InterPro" id="IPR013022">
    <property type="entry name" value="Xyl_isomerase-like_TIM-brl"/>
</dbReference>
<keyword evidence="2" id="KW-0413">Isomerase</keyword>
<dbReference type="InterPro" id="IPR036237">
    <property type="entry name" value="Xyl_isomerase-like_sf"/>
</dbReference>
<sequence length="253" mass="29759">MKLGISVNKDDLSELKNIKGYDFLELSDFIFPASISKGEEIIKEALECKITDLLGMEGPIRDIKPEAGDEDIKEITITRFKTLIDLASSYNMTYILFFTTFDNLVKFNSYSDMWLENNKKFWKKLISYAEARKVMCLYCNVWDDEPYLLKQLFDYIKSDYFKFAFDIGHANYISKYSSSVWIQELKEHIKYVAIHDNNGERDDHLAIGRGNINIKKIVEEIEDKCKEVTYCIQLFNKSEIQESINMLNEYIRR</sequence>
<reference evidence="2 3" key="1">
    <citation type="submission" date="2020-08" db="EMBL/GenBank/DDBJ databases">
        <title>A Genomic Blueprint of the Chicken Gut Microbiome.</title>
        <authorList>
            <person name="Gilroy R."/>
            <person name="Ravi A."/>
            <person name="Getino M."/>
            <person name="Pursley I."/>
            <person name="Horton D.L."/>
            <person name="Alikhan N.-F."/>
            <person name="Baker D."/>
            <person name="Gharbi K."/>
            <person name="Hall N."/>
            <person name="Watson M."/>
            <person name="Adriaenssens E.M."/>
            <person name="Foster-Nyarko E."/>
            <person name="Jarju S."/>
            <person name="Secka A."/>
            <person name="Antonio M."/>
            <person name="Oren A."/>
            <person name="Chaudhuri R."/>
            <person name="La Ragione R.M."/>
            <person name="Hildebrand F."/>
            <person name="Pallen M.J."/>
        </authorList>
    </citation>
    <scope>NUCLEOTIDE SEQUENCE [LARGE SCALE GENOMIC DNA]</scope>
    <source>
        <strain evidence="2 3">Sa3CVN1</strain>
    </source>
</reference>
<dbReference type="InterPro" id="IPR050312">
    <property type="entry name" value="IolE/XylAMocC-like"/>
</dbReference>
<evidence type="ECO:0000259" key="1">
    <source>
        <dbReference type="Pfam" id="PF01261"/>
    </source>
</evidence>
<organism evidence="2 3">
    <name type="scientific">Clostridium cibarium</name>
    <dbReference type="NCBI Taxonomy" id="2762247"/>
    <lineage>
        <taxon>Bacteria</taxon>
        <taxon>Bacillati</taxon>
        <taxon>Bacillota</taxon>
        <taxon>Clostridia</taxon>
        <taxon>Eubacteriales</taxon>
        <taxon>Clostridiaceae</taxon>
        <taxon>Clostridium</taxon>
    </lineage>
</organism>
<feature type="domain" description="Xylose isomerase-like TIM barrel" evidence="1">
    <location>
        <begin position="20"/>
        <end position="249"/>
    </location>
</feature>
<evidence type="ECO:0000313" key="3">
    <source>
        <dbReference type="Proteomes" id="UP000627781"/>
    </source>
</evidence>
<protein>
    <submittedName>
        <fullName evidence="2">Sugar phosphate isomerase/epimerase</fullName>
    </submittedName>
</protein>
<dbReference type="EMBL" id="JACSRA010000023">
    <property type="protein sequence ID" value="MBD7912396.1"/>
    <property type="molecule type" value="Genomic_DNA"/>
</dbReference>
<accession>A0ABR8PW51</accession>